<sequence>MPSSDELTKLVTEITKDINMSLKQTGSIPDILSSGPWTINYLNQLRLLAYSPHVLRIELVPKEGKPFKHIEYNDLSSAIVQVVGHATNAFHKAHRNMNLVQMQARALFGNTGLAQDILMHLQSPDGGQSAVSALGGLKKGMERCSDYMGEVCGVFDEVIETAEELNLALTTEAAANQRKKDRLEANQVKQTSKIEVQQYFLKEHKKQLDKGEQRLKKAQWDFNKTSKNSELKMLGLKTLSDVQGFFSGTLGAAVNIVKESPNIALTGLKAVRNLGSIMAGGVGVLSGADRNSDFGGQAAKPYAAVPTIDTSLQSANEIESQLSQLRNIFEENLLGMLQSGETEHLRDCIAQMKEMNARLSEGSYSQLATGILNDGIRLGEVVLDIQPKAYSIDPESQEWKEKLRRWQGKLEDIRDPLLRLRAAAATQVGQGFGNTTSSSPSDLNGITLQSLMEMRQNKLLMMETSMKSAQDNVQRITRQSQATQTKMIQLAHEMKQLDHSKAKMKNTEKVLLEAIDVLHETKHGFDKIKDAFDIFAGYIDIRINHSTLEQLTFATQAAQGRMSDGDMMCYQIQARTIVDMVLQLRGHFMFIYDMSKLYSEISQSYIMPCIDHMGTLKVSKLNTADQQEKEKAYIDEFTTQCSQEIIKIAQNEMETFQKEMTARCEEIREDSRLQGLEKLVSQSHREAIQDAATQASDRMVKKEKSRIKKGLEKMIEKSSEAIINDACFG</sequence>
<gene>
    <name evidence="1" type="ORF">GQ607_014212</name>
</gene>
<dbReference type="Proteomes" id="UP000434172">
    <property type="component" value="Unassembled WGS sequence"/>
</dbReference>
<proteinExistence type="predicted"/>
<accession>A0A8H3ZNZ2</accession>
<dbReference type="EMBL" id="WOWK01000108">
    <property type="protein sequence ID" value="KAF0318535.1"/>
    <property type="molecule type" value="Genomic_DNA"/>
</dbReference>
<reference evidence="1 2" key="1">
    <citation type="submission" date="2019-12" db="EMBL/GenBank/DDBJ databases">
        <title>A genome sequence resource for the geographically widespread anthracnose pathogen Colletotrichum asianum.</title>
        <authorList>
            <person name="Meng Y."/>
        </authorList>
    </citation>
    <scope>NUCLEOTIDE SEQUENCE [LARGE SCALE GENOMIC DNA]</scope>
    <source>
        <strain evidence="1 2">ICMP 18580</strain>
    </source>
</reference>
<organism evidence="1 2">
    <name type="scientific">Colletotrichum asianum</name>
    <dbReference type="NCBI Taxonomy" id="702518"/>
    <lineage>
        <taxon>Eukaryota</taxon>
        <taxon>Fungi</taxon>
        <taxon>Dikarya</taxon>
        <taxon>Ascomycota</taxon>
        <taxon>Pezizomycotina</taxon>
        <taxon>Sordariomycetes</taxon>
        <taxon>Hypocreomycetidae</taxon>
        <taxon>Glomerellales</taxon>
        <taxon>Glomerellaceae</taxon>
        <taxon>Colletotrichum</taxon>
        <taxon>Colletotrichum gloeosporioides species complex</taxon>
    </lineage>
</organism>
<protein>
    <submittedName>
        <fullName evidence="1">Uncharacterized protein</fullName>
    </submittedName>
</protein>
<keyword evidence="2" id="KW-1185">Reference proteome</keyword>
<dbReference type="PANTHER" id="PTHR33488:SF2">
    <property type="entry name" value="EARLY ENDOSOME ANTIGEN 1-LIKE"/>
    <property type="match status" value="1"/>
</dbReference>
<dbReference type="OrthoDB" id="5406275at2759"/>
<dbReference type="PANTHER" id="PTHR33488">
    <property type="entry name" value="ZGC:162509"/>
    <property type="match status" value="1"/>
</dbReference>
<comment type="caution">
    <text evidence="1">The sequence shown here is derived from an EMBL/GenBank/DDBJ whole genome shotgun (WGS) entry which is preliminary data.</text>
</comment>
<evidence type="ECO:0000313" key="1">
    <source>
        <dbReference type="EMBL" id="KAF0318535.1"/>
    </source>
</evidence>
<dbReference type="AlphaFoldDB" id="A0A8H3ZNZ2"/>
<evidence type="ECO:0000313" key="2">
    <source>
        <dbReference type="Proteomes" id="UP000434172"/>
    </source>
</evidence>
<name>A0A8H3ZNZ2_9PEZI</name>